<dbReference type="AlphaFoldDB" id="A0A179H7N4"/>
<sequence>MRCYHWRSFGDAARSSCRAVAGWDESKRRGGSYHAQKPAGGDVMTNGDAVHGRGAGFSNGSKGESGEKKGGTS</sequence>
<gene>
    <name evidence="2" type="ORF">VFPFJ_08147</name>
</gene>
<feature type="region of interest" description="Disordered" evidence="1">
    <location>
        <begin position="24"/>
        <end position="73"/>
    </location>
</feature>
<protein>
    <submittedName>
        <fullName evidence="2">Uncharacterized protein</fullName>
    </submittedName>
</protein>
<accession>A0A179H7N4</accession>
<feature type="compositionally biased region" description="Basic and acidic residues" evidence="1">
    <location>
        <begin position="64"/>
        <end position="73"/>
    </location>
</feature>
<organism evidence="2 3">
    <name type="scientific">Purpureocillium lilacinum</name>
    <name type="common">Paecilomyces lilacinus</name>
    <dbReference type="NCBI Taxonomy" id="33203"/>
    <lineage>
        <taxon>Eukaryota</taxon>
        <taxon>Fungi</taxon>
        <taxon>Dikarya</taxon>
        <taxon>Ascomycota</taxon>
        <taxon>Pezizomycotina</taxon>
        <taxon>Sordariomycetes</taxon>
        <taxon>Hypocreomycetidae</taxon>
        <taxon>Hypocreales</taxon>
        <taxon>Ophiocordycipitaceae</taxon>
        <taxon>Purpureocillium</taxon>
    </lineage>
</organism>
<proteinExistence type="predicted"/>
<evidence type="ECO:0000313" key="2">
    <source>
        <dbReference type="EMBL" id="OAQ85758.1"/>
    </source>
</evidence>
<reference evidence="2 3" key="1">
    <citation type="submission" date="2016-02" db="EMBL/GenBank/DDBJ databases">
        <title>Biosynthesis of antibiotic leucinostatins and their inhibition on Phytophthora in bio-control Purpureocillium lilacinum.</title>
        <authorList>
            <person name="Wang G."/>
            <person name="Liu Z."/>
            <person name="Lin R."/>
            <person name="Li E."/>
            <person name="Mao Z."/>
            <person name="Ling J."/>
            <person name="Yin W."/>
            <person name="Xie B."/>
        </authorList>
    </citation>
    <scope>NUCLEOTIDE SEQUENCE [LARGE SCALE GENOMIC DNA]</scope>
    <source>
        <strain evidence="2">PLFJ-1</strain>
    </source>
</reference>
<dbReference type="EMBL" id="LSBI01000007">
    <property type="protein sequence ID" value="OAQ85758.1"/>
    <property type="molecule type" value="Genomic_DNA"/>
</dbReference>
<comment type="caution">
    <text evidence="2">The sequence shown here is derived from an EMBL/GenBank/DDBJ whole genome shotgun (WGS) entry which is preliminary data.</text>
</comment>
<dbReference type="Proteomes" id="UP000078340">
    <property type="component" value="Unassembled WGS sequence"/>
</dbReference>
<name>A0A179H7N4_PURLI</name>
<evidence type="ECO:0000256" key="1">
    <source>
        <dbReference type="SAM" id="MobiDB-lite"/>
    </source>
</evidence>
<evidence type="ECO:0000313" key="3">
    <source>
        <dbReference type="Proteomes" id="UP000078340"/>
    </source>
</evidence>